<sequence>MVRDTGEKYHSRGGMLHSLKEAGFKYGKDYEIWDVPNIVNITYGRDVGYKIEREKFSAEIESISATDIRNKM</sequence>
<dbReference type="AlphaFoldDB" id="A0A382T4M3"/>
<feature type="non-terminal residue" evidence="1">
    <location>
        <position position="72"/>
    </location>
</feature>
<reference evidence="1" key="1">
    <citation type="submission" date="2018-05" db="EMBL/GenBank/DDBJ databases">
        <authorList>
            <person name="Lanie J.A."/>
            <person name="Ng W.-L."/>
            <person name="Kazmierczak K.M."/>
            <person name="Andrzejewski T.M."/>
            <person name="Davidsen T.M."/>
            <person name="Wayne K.J."/>
            <person name="Tettelin H."/>
            <person name="Glass J.I."/>
            <person name="Rusch D."/>
            <person name="Podicherti R."/>
            <person name="Tsui H.-C.T."/>
            <person name="Winkler M.E."/>
        </authorList>
    </citation>
    <scope>NUCLEOTIDE SEQUENCE</scope>
</reference>
<proteinExistence type="predicted"/>
<dbReference type="EMBL" id="UINC01133350">
    <property type="protein sequence ID" value="SVD16231.1"/>
    <property type="molecule type" value="Genomic_DNA"/>
</dbReference>
<gene>
    <name evidence="1" type="ORF">METZ01_LOCUS369085</name>
</gene>
<evidence type="ECO:0000313" key="1">
    <source>
        <dbReference type="EMBL" id="SVD16231.1"/>
    </source>
</evidence>
<organism evidence="1">
    <name type="scientific">marine metagenome</name>
    <dbReference type="NCBI Taxonomy" id="408172"/>
    <lineage>
        <taxon>unclassified sequences</taxon>
        <taxon>metagenomes</taxon>
        <taxon>ecological metagenomes</taxon>
    </lineage>
</organism>
<accession>A0A382T4M3</accession>
<protein>
    <submittedName>
        <fullName evidence="1">Uncharacterized protein</fullName>
    </submittedName>
</protein>
<name>A0A382T4M3_9ZZZZ</name>